<dbReference type="PROSITE" id="PS50144">
    <property type="entry name" value="MATH"/>
    <property type="match status" value="1"/>
</dbReference>
<accession>A0ABD1VWD3</accession>
<dbReference type="InterPro" id="IPR028889">
    <property type="entry name" value="USP"/>
</dbReference>
<dbReference type="Proteomes" id="UP001604336">
    <property type="component" value="Unassembled WGS sequence"/>
</dbReference>
<dbReference type="InterPro" id="IPR002083">
    <property type="entry name" value="MATH/TRAF_dom"/>
</dbReference>
<evidence type="ECO:0000256" key="1">
    <source>
        <dbReference type="ARBA" id="ARBA00000707"/>
    </source>
</evidence>
<evidence type="ECO:0000259" key="9">
    <source>
        <dbReference type="PROSITE" id="PS50235"/>
    </source>
</evidence>
<keyword evidence="11" id="KW-1185">Reference proteome</keyword>
<dbReference type="InterPro" id="IPR038765">
    <property type="entry name" value="Papain-like_cys_pep_sf"/>
</dbReference>
<evidence type="ECO:0000256" key="4">
    <source>
        <dbReference type="ARBA" id="ARBA00022670"/>
    </source>
</evidence>
<dbReference type="InterPro" id="IPR018200">
    <property type="entry name" value="USP_CS"/>
</dbReference>
<dbReference type="GO" id="GO:0006508">
    <property type="term" value="P:proteolysis"/>
    <property type="evidence" value="ECO:0007669"/>
    <property type="project" value="UniProtKB-KW"/>
</dbReference>
<keyword evidence="7" id="KW-0788">Thiol protease</keyword>
<evidence type="ECO:0000256" key="2">
    <source>
        <dbReference type="ARBA" id="ARBA00009085"/>
    </source>
</evidence>
<evidence type="ECO:0000256" key="6">
    <source>
        <dbReference type="ARBA" id="ARBA00022801"/>
    </source>
</evidence>
<dbReference type="InterPro" id="IPR001394">
    <property type="entry name" value="Peptidase_C19_UCH"/>
</dbReference>
<feature type="domain" description="MATH" evidence="8">
    <location>
        <begin position="65"/>
        <end position="190"/>
    </location>
</feature>
<dbReference type="SUPFAM" id="SSF49599">
    <property type="entry name" value="TRAF domain-like"/>
    <property type="match status" value="1"/>
</dbReference>
<dbReference type="InterPro" id="IPR008974">
    <property type="entry name" value="TRAF-like"/>
</dbReference>
<comment type="catalytic activity">
    <reaction evidence="1">
        <text>Thiol-dependent hydrolysis of ester, thioester, amide, peptide and isopeptide bonds formed by the C-terminal Gly of ubiquitin (a 76-residue protein attached to proteins as an intracellular targeting signal).</text>
        <dbReference type="EC" id="3.4.19.12"/>
    </reaction>
</comment>
<proteinExistence type="inferred from homology"/>
<evidence type="ECO:0000256" key="3">
    <source>
        <dbReference type="ARBA" id="ARBA00012759"/>
    </source>
</evidence>
<dbReference type="PANTHER" id="PTHR24006">
    <property type="entry name" value="UBIQUITIN CARBOXYL-TERMINAL HYDROLASE"/>
    <property type="match status" value="1"/>
</dbReference>
<reference evidence="11" key="1">
    <citation type="submission" date="2024-07" db="EMBL/GenBank/DDBJ databases">
        <title>Two chromosome-level genome assemblies of Korean endemic species Abeliophyllum distichum and Forsythia ovata (Oleaceae).</title>
        <authorList>
            <person name="Jang H."/>
        </authorList>
    </citation>
    <scope>NUCLEOTIDE SEQUENCE [LARGE SCALE GENOMIC DNA]</scope>
</reference>
<dbReference type="FunFam" id="3.10.20.90:FF:000050">
    <property type="entry name" value="Ubiquitin carboxyl-terminal hydrolase 13"/>
    <property type="match status" value="1"/>
</dbReference>
<comment type="similarity">
    <text evidence="2">Belongs to the peptidase C19 family.</text>
</comment>
<evidence type="ECO:0000313" key="10">
    <source>
        <dbReference type="EMBL" id="KAL2540983.1"/>
    </source>
</evidence>
<dbReference type="InterPro" id="IPR024729">
    <property type="entry name" value="USP7_ICP0-binding_dom"/>
</dbReference>
<dbReference type="SMART" id="SM00061">
    <property type="entry name" value="MATH"/>
    <property type="match status" value="1"/>
</dbReference>
<dbReference type="EC" id="3.4.19.12" evidence="3"/>
<organism evidence="10 11">
    <name type="scientific">Abeliophyllum distichum</name>
    <dbReference type="NCBI Taxonomy" id="126358"/>
    <lineage>
        <taxon>Eukaryota</taxon>
        <taxon>Viridiplantae</taxon>
        <taxon>Streptophyta</taxon>
        <taxon>Embryophyta</taxon>
        <taxon>Tracheophyta</taxon>
        <taxon>Spermatophyta</taxon>
        <taxon>Magnoliopsida</taxon>
        <taxon>eudicotyledons</taxon>
        <taxon>Gunneridae</taxon>
        <taxon>Pentapetalae</taxon>
        <taxon>asterids</taxon>
        <taxon>lamiids</taxon>
        <taxon>Lamiales</taxon>
        <taxon>Oleaceae</taxon>
        <taxon>Forsythieae</taxon>
        <taxon>Abeliophyllum</taxon>
    </lineage>
</organism>
<keyword evidence="4" id="KW-0645">Protease</keyword>
<comment type="caution">
    <text evidence="10">The sequence shown here is derived from an EMBL/GenBank/DDBJ whole genome shotgun (WGS) entry which is preliminary data.</text>
</comment>
<protein>
    <recommendedName>
        <fullName evidence="3">ubiquitinyl hydrolase 1</fullName>
        <ecNumber evidence="3">3.4.19.12</ecNumber>
    </recommendedName>
</protein>
<evidence type="ECO:0000313" key="11">
    <source>
        <dbReference type="Proteomes" id="UP001604336"/>
    </source>
</evidence>
<dbReference type="Pfam" id="PF00443">
    <property type="entry name" value="UCH"/>
    <property type="match status" value="1"/>
</dbReference>
<dbReference type="GO" id="GO:0005634">
    <property type="term" value="C:nucleus"/>
    <property type="evidence" value="ECO:0007669"/>
    <property type="project" value="UniProtKB-ARBA"/>
</dbReference>
<dbReference type="CDD" id="cd02659">
    <property type="entry name" value="peptidase_C19C"/>
    <property type="match status" value="1"/>
</dbReference>
<dbReference type="CDD" id="cd00121">
    <property type="entry name" value="MATH"/>
    <property type="match status" value="1"/>
</dbReference>
<sequence>MHYVQFVELNGGGKNYLLCEHLIWLFDILFSESRFHNSSEIYLVDDVHAGSSNAGGNHSVKELHTSRFTWRIENFSRLNVKKIYSEIFVIGDYKWRILVFPKGNCNDCLSVYLDVPDSVGLLHGWSRYAQFNIAVINQIQTRYTVRKDTQHNFNARESDWGFTSLIPLTELHDPNIGFLVNDTCIVEAEVSVHITVSRLSYDSKKETGFVGLNNQGATCYLNSLLQTLYNLPYFRKAVCYTLTTEIDMPSGSIPLALHNLFCELQSSDNAVTTKEFMEAFGWITYNSFSQHDVQEFIRTLFEKLEEKMKGTLVEGTLQKLFEGHNMDFIECINVNYKSTRRGLFYDLQLDVKGCHDVYAALDKYVEEECLEGDNKYHAGSNGLQDAKKGFLFISFPPILQLHLKRFEYDFIRDTMVKLNDYFEFPLQLDLDIKDFKYLLPEAKRGFRNLYTLHSVLVHSGGVHGGQYCAFIRPNLSHQWYKFDNERVTTVDAKEALEEQYGSKELMQTNPGLNDSQKCSNAYMLVYIRESEGEKIMYNSEGQKEQKKKDEAYMTVKVAHDEDIKQQIGRDLYLDLVDHDKVKSFHIQRQTPFEFLKEKVASEFGVPVKCQRFWLWAKHQNHTRRLNGPLTHVEEAQSVGQLTEASNKASDEELKLFLEVELGPDLRPILPPKKTEDDILLFFKLYDPEREELSYVGRLFVKSISKLTEIFTKLNVMVGYAPDEEIELYEEMKFGPNFVCVRMDPNSTFQSTKLVDGNIVCFQRCLPFGCHLKYQNEVASVEKDDLQNYLLLVSNMDLCLITKNNAVFDALATVATFDWDA</sequence>
<feature type="domain" description="USP" evidence="9">
    <location>
        <begin position="210"/>
        <end position="529"/>
    </location>
</feature>
<dbReference type="PROSITE" id="PS00972">
    <property type="entry name" value="USP_1"/>
    <property type="match status" value="1"/>
</dbReference>
<dbReference type="Gene3D" id="3.90.70.10">
    <property type="entry name" value="Cysteine proteinases"/>
    <property type="match status" value="1"/>
</dbReference>
<evidence type="ECO:0000256" key="7">
    <source>
        <dbReference type="ARBA" id="ARBA00022807"/>
    </source>
</evidence>
<keyword evidence="6 10" id="KW-0378">Hydrolase</keyword>
<name>A0ABD1VWD3_9LAMI</name>
<dbReference type="InterPro" id="IPR050164">
    <property type="entry name" value="Peptidase_C19"/>
</dbReference>
<dbReference type="GO" id="GO:0004843">
    <property type="term" value="F:cysteine-type deubiquitinase activity"/>
    <property type="evidence" value="ECO:0007669"/>
    <property type="project" value="UniProtKB-EC"/>
</dbReference>
<dbReference type="PANTHER" id="PTHR24006:SF942">
    <property type="entry name" value="UBIQUITIN C-TERMINAL HYDROLASE 12"/>
    <property type="match status" value="1"/>
</dbReference>
<evidence type="ECO:0000259" key="8">
    <source>
        <dbReference type="PROSITE" id="PS50144"/>
    </source>
</evidence>
<dbReference type="Pfam" id="PF12436">
    <property type="entry name" value="USP7_ICP0_bdg"/>
    <property type="match status" value="1"/>
</dbReference>
<dbReference type="SUPFAM" id="SSF54001">
    <property type="entry name" value="Cysteine proteinases"/>
    <property type="match status" value="1"/>
</dbReference>
<dbReference type="EMBL" id="JBFOLK010000001">
    <property type="protein sequence ID" value="KAL2540983.1"/>
    <property type="molecule type" value="Genomic_DNA"/>
</dbReference>
<dbReference type="AlphaFoldDB" id="A0ABD1VWD3"/>
<dbReference type="FunFam" id="2.60.210.10:FF:000005">
    <property type="entry name" value="Ubiquitin carboxyl-terminal hydrolase 13"/>
    <property type="match status" value="1"/>
</dbReference>
<dbReference type="GO" id="GO:0005737">
    <property type="term" value="C:cytoplasm"/>
    <property type="evidence" value="ECO:0007669"/>
    <property type="project" value="UniProtKB-ARBA"/>
</dbReference>
<dbReference type="Gene3D" id="2.60.210.10">
    <property type="entry name" value="Apoptosis, Tumor Necrosis Factor Receptor Associated Protein 2, Chain A"/>
    <property type="match status" value="1"/>
</dbReference>
<dbReference type="PROSITE" id="PS50235">
    <property type="entry name" value="USP_3"/>
    <property type="match status" value="1"/>
</dbReference>
<dbReference type="Pfam" id="PF22486">
    <property type="entry name" value="MATH_2"/>
    <property type="match status" value="1"/>
</dbReference>
<dbReference type="Gene3D" id="3.10.20.90">
    <property type="entry name" value="Phosphatidylinositol 3-kinase Catalytic Subunit, Chain A, domain 1"/>
    <property type="match status" value="1"/>
</dbReference>
<evidence type="ECO:0000256" key="5">
    <source>
        <dbReference type="ARBA" id="ARBA00022786"/>
    </source>
</evidence>
<gene>
    <name evidence="10" type="ORF">Adt_01961</name>
</gene>
<keyword evidence="5" id="KW-0833">Ubl conjugation pathway</keyword>
<dbReference type="FunFam" id="3.90.70.10:FF:000044">
    <property type="entry name" value="Ubiquitin carboxyl-terminal hydrolase 13"/>
    <property type="match status" value="1"/>
</dbReference>